<dbReference type="NCBIfam" id="TIGR00611">
    <property type="entry name" value="recf"/>
    <property type="match status" value="1"/>
</dbReference>
<comment type="subcellular location">
    <subcellularLocation>
        <location evidence="1 9 10">Cytoplasm</location>
    </subcellularLocation>
</comment>
<dbReference type="SMART" id="SM00382">
    <property type="entry name" value="AAA"/>
    <property type="match status" value="1"/>
</dbReference>
<dbReference type="Gene3D" id="3.40.50.300">
    <property type="entry name" value="P-loop containing nucleotide triphosphate hydrolases"/>
    <property type="match status" value="1"/>
</dbReference>
<evidence type="ECO:0000256" key="3">
    <source>
        <dbReference type="ARBA" id="ARBA00020170"/>
    </source>
</evidence>
<protein>
    <recommendedName>
        <fullName evidence="3 9">DNA replication and repair protein RecF</fullName>
    </recommendedName>
</protein>
<keyword evidence="9 10" id="KW-0742">SOS response</keyword>
<dbReference type="GO" id="GO:0006260">
    <property type="term" value="P:DNA replication"/>
    <property type="evidence" value="ECO:0007669"/>
    <property type="project" value="UniProtKB-UniRule"/>
</dbReference>
<dbReference type="GO" id="GO:0003697">
    <property type="term" value="F:single-stranded DNA binding"/>
    <property type="evidence" value="ECO:0007669"/>
    <property type="project" value="UniProtKB-UniRule"/>
</dbReference>
<dbReference type="GO" id="GO:0005524">
    <property type="term" value="F:ATP binding"/>
    <property type="evidence" value="ECO:0007669"/>
    <property type="project" value="UniProtKB-UniRule"/>
</dbReference>
<dbReference type="AlphaFoldDB" id="A0A3A8ART2"/>
<dbReference type="PANTHER" id="PTHR32182:SF0">
    <property type="entry name" value="DNA REPLICATION AND REPAIR PROTEIN RECF"/>
    <property type="match status" value="1"/>
</dbReference>
<dbReference type="Proteomes" id="UP000246132">
    <property type="component" value="Unassembled WGS sequence"/>
</dbReference>
<dbReference type="GO" id="GO:0006302">
    <property type="term" value="P:double-strand break repair"/>
    <property type="evidence" value="ECO:0007669"/>
    <property type="project" value="TreeGrafter"/>
</dbReference>
<evidence type="ECO:0000256" key="2">
    <source>
        <dbReference type="ARBA" id="ARBA00008016"/>
    </source>
</evidence>
<comment type="function">
    <text evidence="9 10">The RecF protein is involved in DNA metabolism; it is required for DNA replication and normal SOS inducibility. RecF binds preferentially to single-stranded, linear DNA. It also seems to bind ATP.</text>
</comment>
<dbReference type="InterPro" id="IPR027417">
    <property type="entry name" value="P-loop_NTPase"/>
</dbReference>
<evidence type="ECO:0000256" key="7">
    <source>
        <dbReference type="ARBA" id="ARBA00022840"/>
    </source>
</evidence>
<dbReference type="InterPro" id="IPR003593">
    <property type="entry name" value="AAA+_ATPase"/>
</dbReference>
<keyword evidence="9 10" id="KW-0227">DNA damage</keyword>
<keyword evidence="13" id="KW-1185">Reference proteome</keyword>
<dbReference type="PANTHER" id="PTHR32182">
    <property type="entry name" value="DNA REPLICATION AND REPAIR PROTEIN RECF"/>
    <property type="match status" value="1"/>
</dbReference>
<sequence length="383" mass="40940">MSTLVRLSALTLTDFRNHEQTTLALDGRHVVLSGPNGAGKTNLIEAVSLLSPGRGLRRANLSDMARKGADGFSVFAKLERDGDGYAVGTGTAGVTPTENGARTRRVRINGTNAASADELLDLARILWLTPAMDGLFTGPAADRRRFTDRMVLAIDPGHGRRARDHEKAMRQRNRLLEAPPNAQNDLMLDAIEAQLAALGTAIVIARQELVSLLAALIAETPQGARFPMADLSMAGELEARLADGMAAGDLQAWLETDMRGKRGRDRAAGRTLTGPHRADLVVEHRQKAIAASLCSTGEQKALLIGLLLAHAALTASVSAMTPILLLDEVAAHLDPERRAELFDRVHGIGGQAFMTGTDRNLFDALGDRAQYLRVEDGTVTADG</sequence>
<dbReference type="InterPro" id="IPR003395">
    <property type="entry name" value="RecF/RecN/SMC_N"/>
</dbReference>
<feature type="binding site" evidence="9">
    <location>
        <begin position="34"/>
        <end position="41"/>
    </location>
    <ligand>
        <name>ATP</name>
        <dbReference type="ChEBI" id="CHEBI:30616"/>
    </ligand>
</feature>
<dbReference type="OrthoDB" id="9803889at2"/>
<evidence type="ECO:0000256" key="10">
    <source>
        <dbReference type="RuleBase" id="RU000578"/>
    </source>
</evidence>
<keyword evidence="4 9" id="KW-0963">Cytoplasm</keyword>
<evidence type="ECO:0000256" key="9">
    <source>
        <dbReference type="HAMAP-Rule" id="MF_00365"/>
    </source>
</evidence>
<dbReference type="GO" id="GO:0000731">
    <property type="term" value="P:DNA synthesis involved in DNA repair"/>
    <property type="evidence" value="ECO:0007669"/>
    <property type="project" value="TreeGrafter"/>
</dbReference>
<proteinExistence type="inferred from homology"/>
<dbReference type="Gene3D" id="1.20.1050.90">
    <property type="entry name" value="RecF/RecN/SMC, N-terminal domain"/>
    <property type="match status" value="1"/>
</dbReference>
<keyword evidence="8 9" id="KW-0238">DNA-binding</keyword>
<evidence type="ECO:0000256" key="4">
    <source>
        <dbReference type="ARBA" id="ARBA00022490"/>
    </source>
</evidence>
<dbReference type="HAMAP" id="MF_00365">
    <property type="entry name" value="RecF"/>
    <property type="match status" value="1"/>
</dbReference>
<keyword evidence="6 9" id="KW-0547">Nucleotide-binding</keyword>
<dbReference type="InterPro" id="IPR042174">
    <property type="entry name" value="RecF_2"/>
</dbReference>
<evidence type="ECO:0000256" key="6">
    <source>
        <dbReference type="ARBA" id="ARBA00022741"/>
    </source>
</evidence>
<keyword evidence="7 9" id="KW-0067">ATP-binding</keyword>
<dbReference type="GO" id="GO:0009432">
    <property type="term" value="P:SOS response"/>
    <property type="evidence" value="ECO:0007669"/>
    <property type="project" value="UniProtKB-UniRule"/>
</dbReference>
<dbReference type="PROSITE" id="PS00618">
    <property type="entry name" value="RECF_2"/>
    <property type="match status" value="1"/>
</dbReference>
<dbReference type="GO" id="GO:0005737">
    <property type="term" value="C:cytoplasm"/>
    <property type="evidence" value="ECO:0007669"/>
    <property type="project" value="UniProtKB-SubCell"/>
</dbReference>
<evidence type="ECO:0000256" key="8">
    <source>
        <dbReference type="ARBA" id="ARBA00023125"/>
    </source>
</evidence>
<keyword evidence="9 10" id="KW-0234">DNA repair</keyword>
<dbReference type="EMBL" id="QFWV02000001">
    <property type="protein sequence ID" value="RKF08523.1"/>
    <property type="molecule type" value="Genomic_DNA"/>
</dbReference>
<comment type="similarity">
    <text evidence="2 9 10">Belongs to the RecF family.</text>
</comment>
<comment type="caution">
    <text evidence="12">The sequence shown here is derived from an EMBL/GenBank/DDBJ whole genome shotgun (WGS) entry which is preliminary data.</text>
</comment>
<feature type="domain" description="AAA+ ATPase" evidence="11">
    <location>
        <begin position="26"/>
        <end position="375"/>
    </location>
</feature>
<dbReference type="InterPro" id="IPR018078">
    <property type="entry name" value="DNA-binding_RecF_CS"/>
</dbReference>
<gene>
    <name evidence="9 12" type="primary">recF</name>
    <name evidence="12" type="ORF">DEM25_000550</name>
</gene>
<evidence type="ECO:0000313" key="12">
    <source>
        <dbReference type="EMBL" id="RKF08523.1"/>
    </source>
</evidence>
<accession>A0A3A8ART2</accession>
<organism evidence="12 13">
    <name type="scientific">Oceaniradius stylonematis</name>
    <dbReference type="NCBI Taxonomy" id="2184161"/>
    <lineage>
        <taxon>Bacteria</taxon>
        <taxon>Pseudomonadati</taxon>
        <taxon>Pseudomonadota</taxon>
        <taxon>Alphaproteobacteria</taxon>
        <taxon>Hyphomicrobiales</taxon>
        <taxon>Ahrensiaceae</taxon>
        <taxon>Oceaniradius</taxon>
    </lineage>
</organism>
<name>A0A3A8ART2_9HYPH</name>
<evidence type="ECO:0000259" key="11">
    <source>
        <dbReference type="SMART" id="SM00382"/>
    </source>
</evidence>
<dbReference type="Pfam" id="PF02463">
    <property type="entry name" value="SMC_N"/>
    <property type="match status" value="1"/>
</dbReference>
<reference evidence="12 13" key="1">
    <citation type="journal article" date="2018" name="Int. J. Syst. Bacteriol.">
        <title>Oceaniradius stylonemae gen. nov., sp. nov., isolated from a red alga, Stylonema cornu-cervi.</title>
        <authorList>
            <person name="Jeong S."/>
        </authorList>
    </citation>
    <scope>NUCLEOTIDE SEQUENCE [LARGE SCALE GENOMIC DNA]</scope>
    <source>
        <strain evidence="12 13">StC1</strain>
    </source>
</reference>
<dbReference type="InterPro" id="IPR001238">
    <property type="entry name" value="DNA-binding_RecF"/>
</dbReference>
<evidence type="ECO:0000256" key="1">
    <source>
        <dbReference type="ARBA" id="ARBA00004496"/>
    </source>
</evidence>
<evidence type="ECO:0000313" key="13">
    <source>
        <dbReference type="Proteomes" id="UP000246132"/>
    </source>
</evidence>
<evidence type="ECO:0000256" key="5">
    <source>
        <dbReference type="ARBA" id="ARBA00022705"/>
    </source>
</evidence>
<keyword evidence="5 9" id="KW-0235">DNA replication</keyword>
<dbReference type="RefSeq" id="WP_109766834.1">
    <property type="nucleotide sequence ID" value="NZ_JASHJQ010000004.1"/>
</dbReference>
<dbReference type="SUPFAM" id="SSF52540">
    <property type="entry name" value="P-loop containing nucleoside triphosphate hydrolases"/>
    <property type="match status" value="1"/>
</dbReference>